<sequence length="200" mass="20842">MTPPSPATPPSAPVPDSSRPGSAHPDLARLVTALVWIQRGQTRRRAFAPTARVVLLDSVGAPVGDPSTNLLAAAAGEPDHALRVDLAVAGLDQVLSGDAGAEVTVDPHRPRPRRRAALVTLRPGPLESLDGDHAWSRAWLVACEIVGALPDPVYVATRIGWFDLSAPSAPVVVPRLRGPAHGTSAATRADETDEAEGLRG</sequence>
<feature type="region of interest" description="Disordered" evidence="1">
    <location>
        <begin position="179"/>
        <end position="200"/>
    </location>
</feature>
<reference evidence="2 3" key="1">
    <citation type="submission" date="2020-07" db="EMBL/GenBank/DDBJ databases">
        <title>Sequencing the genomes of 1000 actinobacteria strains.</title>
        <authorList>
            <person name="Klenk H.-P."/>
        </authorList>
    </citation>
    <scope>NUCLEOTIDE SEQUENCE [LARGE SCALE GENOMIC DNA]</scope>
    <source>
        <strain evidence="2 3">DSM 18448</strain>
    </source>
</reference>
<proteinExistence type="predicted"/>
<dbReference type="AlphaFoldDB" id="A0A852ZEQ0"/>
<comment type="caution">
    <text evidence="2">The sequence shown here is derived from an EMBL/GenBank/DDBJ whole genome shotgun (WGS) entry which is preliminary data.</text>
</comment>
<keyword evidence="3" id="KW-1185">Reference proteome</keyword>
<organism evidence="2 3">
    <name type="scientific">Actinopolymorpha rutila</name>
    <dbReference type="NCBI Taxonomy" id="446787"/>
    <lineage>
        <taxon>Bacteria</taxon>
        <taxon>Bacillati</taxon>
        <taxon>Actinomycetota</taxon>
        <taxon>Actinomycetes</taxon>
        <taxon>Propionibacteriales</taxon>
        <taxon>Actinopolymorphaceae</taxon>
        <taxon>Actinopolymorpha</taxon>
    </lineage>
</organism>
<dbReference type="Proteomes" id="UP000579605">
    <property type="component" value="Unassembled WGS sequence"/>
</dbReference>
<evidence type="ECO:0000313" key="2">
    <source>
        <dbReference type="EMBL" id="NYH90192.1"/>
    </source>
</evidence>
<feature type="region of interest" description="Disordered" evidence="1">
    <location>
        <begin position="1"/>
        <end position="24"/>
    </location>
</feature>
<evidence type="ECO:0000256" key="1">
    <source>
        <dbReference type="SAM" id="MobiDB-lite"/>
    </source>
</evidence>
<feature type="compositionally biased region" description="Acidic residues" evidence="1">
    <location>
        <begin position="191"/>
        <end position="200"/>
    </location>
</feature>
<dbReference type="RefSeq" id="WP_179787792.1">
    <property type="nucleotide sequence ID" value="NZ_BAAARR010000024.1"/>
</dbReference>
<evidence type="ECO:0000313" key="3">
    <source>
        <dbReference type="Proteomes" id="UP000579605"/>
    </source>
</evidence>
<name>A0A852ZEQ0_9ACTN</name>
<feature type="compositionally biased region" description="Pro residues" evidence="1">
    <location>
        <begin position="1"/>
        <end position="13"/>
    </location>
</feature>
<dbReference type="EMBL" id="JACBZH010000001">
    <property type="protein sequence ID" value="NYH90192.1"/>
    <property type="molecule type" value="Genomic_DNA"/>
</dbReference>
<gene>
    <name evidence="2" type="ORF">F4554_002830</name>
</gene>
<accession>A0A852ZEQ0</accession>
<protein>
    <submittedName>
        <fullName evidence="2">Uncharacterized protein</fullName>
    </submittedName>
</protein>